<keyword evidence="3" id="KW-0206">Cytoskeleton</keyword>
<organism evidence="5 6">
    <name type="scientific">Corynespora cassiicola Philippines</name>
    <dbReference type="NCBI Taxonomy" id="1448308"/>
    <lineage>
        <taxon>Eukaryota</taxon>
        <taxon>Fungi</taxon>
        <taxon>Dikarya</taxon>
        <taxon>Ascomycota</taxon>
        <taxon>Pezizomycotina</taxon>
        <taxon>Dothideomycetes</taxon>
        <taxon>Pleosporomycetidae</taxon>
        <taxon>Pleosporales</taxon>
        <taxon>Corynesporascaceae</taxon>
        <taxon>Corynespora</taxon>
    </lineage>
</organism>
<dbReference type="SUPFAM" id="SSF46988">
    <property type="entry name" value="Tubulin chaperone cofactor A"/>
    <property type="match status" value="1"/>
</dbReference>
<comment type="subunit">
    <text evidence="3">Supercomplex made of cofactors A to E. Cofactors A and D function by capturing and stabilizing tubulin in a quasi-native conformation. Cofactor E binds to the cofactor D-tubulin complex; interaction with cofactor C then causes the release of tubulin polypeptides that are committed to the native state.</text>
</comment>
<dbReference type="GO" id="GO:0048487">
    <property type="term" value="F:beta-tubulin binding"/>
    <property type="evidence" value="ECO:0007669"/>
    <property type="project" value="InterPro"/>
</dbReference>
<evidence type="ECO:0000313" key="6">
    <source>
        <dbReference type="Proteomes" id="UP000240883"/>
    </source>
</evidence>
<dbReference type="PANTHER" id="PTHR21500">
    <property type="entry name" value="TUBULIN-SPECIFIC CHAPERONE A"/>
    <property type="match status" value="1"/>
</dbReference>
<evidence type="ECO:0000256" key="1">
    <source>
        <dbReference type="ARBA" id="ARBA00006806"/>
    </source>
</evidence>
<dbReference type="InterPro" id="IPR004226">
    <property type="entry name" value="TBCA"/>
</dbReference>
<dbReference type="STRING" id="1448308.A0A2T2NR73"/>
<dbReference type="InterPro" id="IPR036126">
    <property type="entry name" value="TBCA_sf"/>
</dbReference>
<keyword evidence="6" id="KW-1185">Reference proteome</keyword>
<dbReference type="GO" id="GO:0005874">
    <property type="term" value="C:microtubule"/>
    <property type="evidence" value="ECO:0007669"/>
    <property type="project" value="UniProtKB-KW"/>
</dbReference>
<evidence type="ECO:0000256" key="2">
    <source>
        <dbReference type="ARBA" id="ARBA00023186"/>
    </source>
</evidence>
<comment type="similarity">
    <text evidence="1 3">Belongs to the TBCA family.</text>
</comment>
<keyword evidence="3" id="KW-0963">Cytoplasm</keyword>
<keyword evidence="2 3" id="KW-0143">Chaperone</keyword>
<gene>
    <name evidence="5" type="ORF">BS50DRAFT_550497</name>
</gene>
<dbReference type="AlphaFoldDB" id="A0A2T2NR73"/>
<sequence length="112" mass="12566">MAPPSDLRKQTQVLQRLVKEVAFHRKDLKTQEERVAKLKANPDDENAEFMLKQQRQAIEETKRVIPAVQEKVTQAIEDLESLLENNKGEDASVEVTDAEQAIKDAKEAVGGA</sequence>
<dbReference type="PANTHER" id="PTHR21500:SF0">
    <property type="entry name" value="TUBULIN-SPECIFIC CHAPERONE A"/>
    <property type="match status" value="1"/>
</dbReference>
<accession>A0A2T2NR73</accession>
<dbReference type="Gene3D" id="1.20.58.90">
    <property type="match status" value="1"/>
</dbReference>
<evidence type="ECO:0000313" key="5">
    <source>
        <dbReference type="EMBL" id="PSN67588.1"/>
    </source>
</evidence>
<proteinExistence type="inferred from homology"/>
<feature type="coiled-coil region" evidence="4">
    <location>
        <begin position="14"/>
        <end position="108"/>
    </location>
</feature>
<name>A0A2T2NR73_CORCC</name>
<dbReference type="EMBL" id="KZ678134">
    <property type="protein sequence ID" value="PSN67588.1"/>
    <property type="molecule type" value="Genomic_DNA"/>
</dbReference>
<keyword evidence="3" id="KW-0493">Microtubule</keyword>
<dbReference type="GO" id="GO:0005829">
    <property type="term" value="C:cytosol"/>
    <property type="evidence" value="ECO:0007669"/>
    <property type="project" value="TreeGrafter"/>
</dbReference>
<evidence type="ECO:0000256" key="4">
    <source>
        <dbReference type="SAM" id="Coils"/>
    </source>
</evidence>
<reference evidence="5 6" key="1">
    <citation type="journal article" date="2018" name="Front. Microbiol.">
        <title>Genome-Wide Analysis of Corynespora cassiicola Leaf Fall Disease Putative Effectors.</title>
        <authorList>
            <person name="Lopez D."/>
            <person name="Ribeiro S."/>
            <person name="Label P."/>
            <person name="Fumanal B."/>
            <person name="Venisse J.S."/>
            <person name="Kohler A."/>
            <person name="de Oliveira R.R."/>
            <person name="Labutti K."/>
            <person name="Lipzen A."/>
            <person name="Lail K."/>
            <person name="Bauer D."/>
            <person name="Ohm R.A."/>
            <person name="Barry K.W."/>
            <person name="Spatafora J."/>
            <person name="Grigoriev I.V."/>
            <person name="Martin F.M."/>
            <person name="Pujade-Renaud V."/>
        </authorList>
    </citation>
    <scope>NUCLEOTIDE SEQUENCE [LARGE SCALE GENOMIC DNA]</scope>
    <source>
        <strain evidence="5 6">Philippines</strain>
    </source>
</reference>
<keyword evidence="4" id="KW-0175">Coiled coil</keyword>
<evidence type="ECO:0000256" key="3">
    <source>
        <dbReference type="RuleBase" id="RU364030"/>
    </source>
</evidence>
<dbReference type="Proteomes" id="UP000240883">
    <property type="component" value="Unassembled WGS sequence"/>
</dbReference>
<protein>
    <recommendedName>
        <fullName evidence="3">Tubulin-specific chaperone A</fullName>
    </recommendedName>
</protein>
<comment type="subcellular location">
    <subcellularLocation>
        <location evidence="3">Cytoplasm</location>
        <location evidence="3">Cytoskeleton</location>
    </subcellularLocation>
</comment>
<dbReference type="OrthoDB" id="296187at2759"/>
<dbReference type="GO" id="GO:0007021">
    <property type="term" value="P:tubulin complex assembly"/>
    <property type="evidence" value="ECO:0007669"/>
    <property type="project" value="UniProtKB-UniRule"/>
</dbReference>
<dbReference type="GO" id="GO:0007023">
    <property type="term" value="P:post-chaperonin tubulin folding pathway"/>
    <property type="evidence" value="ECO:0007669"/>
    <property type="project" value="UniProtKB-UniRule"/>
</dbReference>
<dbReference type="Pfam" id="PF02970">
    <property type="entry name" value="TBCA"/>
    <property type="match status" value="1"/>
</dbReference>